<dbReference type="InterPro" id="IPR019428">
    <property type="entry name" value="7TM_GPCR_serpentine_rcpt_Str"/>
</dbReference>
<evidence type="ECO:0000313" key="2">
    <source>
        <dbReference type="Proteomes" id="UP000095283"/>
    </source>
</evidence>
<organism evidence="2 3">
    <name type="scientific">Heterorhabditis bacteriophora</name>
    <name type="common">Entomopathogenic nematode worm</name>
    <dbReference type="NCBI Taxonomy" id="37862"/>
    <lineage>
        <taxon>Eukaryota</taxon>
        <taxon>Metazoa</taxon>
        <taxon>Ecdysozoa</taxon>
        <taxon>Nematoda</taxon>
        <taxon>Chromadorea</taxon>
        <taxon>Rhabditida</taxon>
        <taxon>Rhabditina</taxon>
        <taxon>Rhabditomorpha</taxon>
        <taxon>Strongyloidea</taxon>
        <taxon>Heterorhabditidae</taxon>
        <taxon>Heterorhabditis</taxon>
    </lineage>
</organism>
<dbReference type="Proteomes" id="UP000095283">
    <property type="component" value="Unplaced"/>
</dbReference>
<feature type="transmembrane region" description="Helical" evidence="1">
    <location>
        <begin position="165"/>
        <end position="192"/>
    </location>
</feature>
<dbReference type="AlphaFoldDB" id="A0A1I7XPI0"/>
<feature type="transmembrane region" description="Helical" evidence="1">
    <location>
        <begin position="26"/>
        <end position="48"/>
    </location>
</feature>
<dbReference type="WBParaSite" id="Hba_19252">
    <property type="protein sequence ID" value="Hba_19252"/>
    <property type="gene ID" value="Hba_19252"/>
</dbReference>
<protein>
    <submittedName>
        <fullName evidence="3">Aa_trans domain-containing protein</fullName>
    </submittedName>
</protein>
<proteinExistence type="predicted"/>
<reference evidence="3" key="1">
    <citation type="submission" date="2016-11" db="UniProtKB">
        <authorList>
            <consortium name="WormBaseParasite"/>
        </authorList>
    </citation>
    <scope>IDENTIFICATION</scope>
</reference>
<keyword evidence="1" id="KW-0812">Transmembrane</keyword>
<dbReference type="Pfam" id="PF10326">
    <property type="entry name" value="7TM_GPCR_Str"/>
    <property type="match status" value="1"/>
</dbReference>
<keyword evidence="1" id="KW-0472">Membrane</keyword>
<evidence type="ECO:0000256" key="1">
    <source>
        <dbReference type="SAM" id="Phobius"/>
    </source>
</evidence>
<sequence>MVARGMMTIRVPHGPINIFSNYVVKILSSISVTFYMYGMLSFPLFFIYRSMILANSTVYGQYFNKRNLLVTFLVIFVFCCVEGACLYYSNIPYEDLFGRLNLTSNALDAFDENVGGRVVAAHSAVDTPPMTTPVYQNVSGVVAMSEENNKRKIPLFGDDYTRNPLILYFHGIAVFSHGVSYIIILISAHFMLNTLKRKQVSMSLDTFLANEVLVHAVFAEAFLPLLLAAPVAANALLTTFYENSLSA</sequence>
<keyword evidence="1" id="KW-1133">Transmembrane helix</keyword>
<accession>A0A1I7XPI0</accession>
<name>A0A1I7XPI0_HETBA</name>
<feature type="transmembrane region" description="Helical" evidence="1">
    <location>
        <begin position="68"/>
        <end position="89"/>
    </location>
</feature>
<evidence type="ECO:0000313" key="3">
    <source>
        <dbReference type="WBParaSite" id="Hba_19252"/>
    </source>
</evidence>
<feature type="transmembrane region" description="Helical" evidence="1">
    <location>
        <begin position="212"/>
        <end position="237"/>
    </location>
</feature>
<keyword evidence="2" id="KW-1185">Reference proteome</keyword>